<feature type="compositionally biased region" description="Basic residues" evidence="2">
    <location>
        <begin position="110"/>
        <end position="122"/>
    </location>
</feature>
<name>A0A1V6S2A5_9EURO</name>
<evidence type="ECO:0000256" key="2">
    <source>
        <dbReference type="SAM" id="MobiDB-lite"/>
    </source>
</evidence>
<feature type="domain" description="C2H2-type" evidence="3">
    <location>
        <begin position="176"/>
        <end position="199"/>
    </location>
</feature>
<accession>A0A1V6S2A5</accession>
<dbReference type="SUPFAM" id="SSF57667">
    <property type="entry name" value="beta-beta-alpha zinc fingers"/>
    <property type="match status" value="1"/>
</dbReference>
<comment type="caution">
    <text evidence="4">The sequence shown here is derived from an EMBL/GenBank/DDBJ whole genome shotgun (WGS) entry which is preliminary data.</text>
</comment>
<organism evidence="4 5">
    <name type="scientific">Penicillium vulpinum</name>
    <dbReference type="NCBI Taxonomy" id="29845"/>
    <lineage>
        <taxon>Eukaryota</taxon>
        <taxon>Fungi</taxon>
        <taxon>Dikarya</taxon>
        <taxon>Ascomycota</taxon>
        <taxon>Pezizomycotina</taxon>
        <taxon>Eurotiomycetes</taxon>
        <taxon>Eurotiomycetidae</taxon>
        <taxon>Eurotiales</taxon>
        <taxon>Aspergillaceae</taxon>
        <taxon>Penicillium</taxon>
    </lineage>
</organism>
<dbReference type="STRING" id="29845.A0A1V6S2A5"/>
<evidence type="ECO:0000259" key="3">
    <source>
        <dbReference type="PROSITE" id="PS50157"/>
    </source>
</evidence>
<keyword evidence="1" id="KW-0862">Zinc</keyword>
<feature type="compositionally biased region" description="Polar residues" evidence="2">
    <location>
        <begin position="94"/>
        <end position="109"/>
    </location>
</feature>
<dbReference type="InterPro" id="IPR013087">
    <property type="entry name" value="Znf_C2H2_type"/>
</dbReference>
<dbReference type="SMART" id="SM00355">
    <property type="entry name" value="ZnF_C2H2"/>
    <property type="match status" value="2"/>
</dbReference>
<evidence type="ECO:0000313" key="4">
    <source>
        <dbReference type="EMBL" id="OQE07998.1"/>
    </source>
</evidence>
<dbReference type="AlphaFoldDB" id="A0A1V6S2A5"/>
<gene>
    <name evidence="4" type="ORF">PENVUL_c011G02501</name>
</gene>
<protein>
    <recommendedName>
        <fullName evidence="3">C2H2-type domain-containing protein</fullName>
    </recommendedName>
</protein>
<proteinExistence type="predicted"/>
<reference evidence="5" key="1">
    <citation type="journal article" date="2017" name="Nat. Microbiol.">
        <title>Global analysis of biosynthetic gene clusters reveals vast potential of secondary metabolite production in Penicillium species.</title>
        <authorList>
            <person name="Nielsen J.C."/>
            <person name="Grijseels S."/>
            <person name="Prigent S."/>
            <person name="Ji B."/>
            <person name="Dainat J."/>
            <person name="Nielsen K.F."/>
            <person name="Frisvad J.C."/>
            <person name="Workman M."/>
            <person name="Nielsen J."/>
        </authorList>
    </citation>
    <scope>NUCLEOTIDE SEQUENCE [LARGE SCALE GENOMIC DNA]</scope>
    <source>
        <strain evidence="5">IBT 29486</strain>
    </source>
</reference>
<dbReference type="PROSITE" id="PS50157">
    <property type="entry name" value="ZINC_FINGER_C2H2_2"/>
    <property type="match status" value="1"/>
</dbReference>
<keyword evidence="1" id="KW-0863">Zinc-finger</keyword>
<dbReference type="Proteomes" id="UP000191518">
    <property type="component" value="Unassembled WGS sequence"/>
</dbReference>
<dbReference type="PROSITE" id="PS00028">
    <property type="entry name" value="ZINC_FINGER_C2H2_1"/>
    <property type="match status" value="1"/>
</dbReference>
<dbReference type="GO" id="GO:0008270">
    <property type="term" value="F:zinc ion binding"/>
    <property type="evidence" value="ECO:0007669"/>
    <property type="project" value="UniProtKB-KW"/>
</dbReference>
<evidence type="ECO:0000256" key="1">
    <source>
        <dbReference type="PROSITE-ProRule" id="PRU00042"/>
    </source>
</evidence>
<sequence length="203" mass="22401">MMDFNYPEFSPLAHPSISILPEPSFESADPLPCTYPIHCPTSAVVPGFAIPSASKSICLDLCCFNQNAVHQSLVDNGCADTSPVAGYLSPSHDIASTNSPASTPSVQKASRVKSTSHGHAKGKTASGRNQRQQKKQEKPQLSFECRWEDCTYRDPFSGKPALMRHIDTQHVNPRSFNCPSCPMSFNRKDNMTEHLGRVHWTRV</sequence>
<dbReference type="Gene3D" id="3.30.160.60">
    <property type="entry name" value="Classic Zinc Finger"/>
    <property type="match status" value="2"/>
</dbReference>
<dbReference type="EMBL" id="MDYP01000011">
    <property type="protein sequence ID" value="OQE07998.1"/>
    <property type="molecule type" value="Genomic_DNA"/>
</dbReference>
<keyword evidence="1" id="KW-0479">Metal-binding</keyword>
<keyword evidence="5" id="KW-1185">Reference proteome</keyword>
<feature type="region of interest" description="Disordered" evidence="2">
    <location>
        <begin position="90"/>
        <end position="140"/>
    </location>
</feature>
<dbReference type="InterPro" id="IPR036236">
    <property type="entry name" value="Znf_C2H2_sf"/>
</dbReference>
<evidence type="ECO:0000313" key="5">
    <source>
        <dbReference type="Proteomes" id="UP000191518"/>
    </source>
</evidence>